<organism evidence="4 5">
    <name type="scientific">Saccharothrix espanaensis (strain ATCC 51144 / DSM 44229 / JCM 9112 / NBRC 15066 / NRRL 15764)</name>
    <dbReference type="NCBI Taxonomy" id="1179773"/>
    <lineage>
        <taxon>Bacteria</taxon>
        <taxon>Bacillati</taxon>
        <taxon>Actinomycetota</taxon>
        <taxon>Actinomycetes</taxon>
        <taxon>Pseudonocardiales</taxon>
        <taxon>Pseudonocardiaceae</taxon>
        <taxon>Saccharothrix</taxon>
    </lineage>
</organism>
<dbReference type="KEGG" id="sesp:BN6_58120"/>
<dbReference type="EMBL" id="HE804045">
    <property type="protein sequence ID" value="CCH33070.1"/>
    <property type="molecule type" value="Genomic_DNA"/>
</dbReference>
<dbReference type="eggNOG" id="COG0654">
    <property type="taxonomic scope" value="Bacteria"/>
</dbReference>
<evidence type="ECO:0000256" key="2">
    <source>
        <dbReference type="ARBA" id="ARBA00023033"/>
    </source>
</evidence>
<dbReference type="AlphaFoldDB" id="K0JYR5"/>
<dbReference type="InterPro" id="IPR036188">
    <property type="entry name" value="FAD/NAD-bd_sf"/>
</dbReference>
<dbReference type="OrthoDB" id="9782160at2"/>
<dbReference type="BioCyc" id="SESP1179773:BN6_RS45065-MONOMER"/>
<dbReference type="STRING" id="1179773.BN6_58120"/>
<evidence type="ECO:0000256" key="1">
    <source>
        <dbReference type="ARBA" id="ARBA00023002"/>
    </source>
</evidence>
<dbReference type="PANTHER" id="PTHR13789">
    <property type="entry name" value="MONOOXYGENASE"/>
    <property type="match status" value="1"/>
</dbReference>
<gene>
    <name evidence="4" type="ordered locus">BN6_58120</name>
</gene>
<dbReference type="PANTHER" id="PTHR13789:SF309">
    <property type="entry name" value="PUTATIVE (AFU_ORTHOLOGUE AFUA_6G14510)-RELATED"/>
    <property type="match status" value="1"/>
</dbReference>
<name>K0JYR5_SACES</name>
<keyword evidence="5" id="KW-1185">Reference proteome</keyword>
<reference evidence="4 5" key="1">
    <citation type="journal article" date="2012" name="BMC Genomics">
        <title>Complete genome sequence of Saccharothrix espanaensis DSM 44229T and comparison to the other completely sequenced Pseudonocardiaceae.</title>
        <authorList>
            <person name="Strobel T."/>
            <person name="Al-Dilaimi A."/>
            <person name="Blom J."/>
            <person name="Gessner A."/>
            <person name="Kalinowski J."/>
            <person name="Luzhetska M."/>
            <person name="Puhler A."/>
            <person name="Szczepanowski R."/>
            <person name="Bechthold A."/>
            <person name="Ruckert C."/>
        </authorList>
    </citation>
    <scope>NUCLEOTIDE SEQUENCE [LARGE SCALE GENOMIC DNA]</scope>
    <source>
        <strain evidence="5">ATCC 51144 / DSM 44229 / JCM 9112 / NBRC 15066 / NRRL 15764</strain>
    </source>
</reference>
<keyword evidence="1" id="KW-0560">Oxidoreductase</keyword>
<dbReference type="PATRIC" id="fig|1179773.3.peg.5842"/>
<dbReference type="GO" id="GO:0004497">
    <property type="term" value="F:monooxygenase activity"/>
    <property type="evidence" value="ECO:0007669"/>
    <property type="project" value="UniProtKB-KW"/>
</dbReference>
<dbReference type="HOGENOM" id="CLU_2059736_0_0_11"/>
<evidence type="ECO:0000313" key="5">
    <source>
        <dbReference type="Proteomes" id="UP000006281"/>
    </source>
</evidence>
<evidence type="ECO:0000256" key="3">
    <source>
        <dbReference type="SAM" id="MobiDB-lite"/>
    </source>
</evidence>
<feature type="region of interest" description="Disordered" evidence="3">
    <location>
        <begin position="98"/>
        <end position="119"/>
    </location>
</feature>
<evidence type="ECO:0000313" key="4">
    <source>
        <dbReference type="EMBL" id="CCH33070.1"/>
    </source>
</evidence>
<keyword evidence="2" id="KW-0503">Monooxygenase</keyword>
<protein>
    <recommendedName>
        <fullName evidence="6">FAD-binding domain-containing protein</fullName>
    </recommendedName>
</protein>
<sequence length="119" mass="12885">MLIGDAAHPVGAGQGASMALEDAVMPAQRLRDALSVEDALTGFDRERRARVGKMVDAAAANRDAKTAGRFASRIRDLVMPIVFPRVYPKATRWLYTYDPGPLTTRPDTAESGMADRPTP</sequence>
<evidence type="ECO:0008006" key="6">
    <source>
        <dbReference type="Google" id="ProtNLM"/>
    </source>
</evidence>
<accession>K0JYR5</accession>
<dbReference type="RefSeq" id="WP_015103181.1">
    <property type="nucleotide sequence ID" value="NC_019673.1"/>
</dbReference>
<dbReference type="SUPFAM" id="SSF51905">
    <property type="entry name" value="FAD/NAD(P)-binding domain"/>
    <property type="match status" value="1"/>
</dbReference>
<dbReference type="InterPro" id="IPR050493">
    <property type="entry name" value="FAD-dep_Monooxygenase_BioMet"/>
</dbReference>
<dbReference type="Gene3D" id="3.50.50.60">
    <property type="entry name" value="FAD/NAD(P)-binding domain"/>
    <property type="match status" value="1"/>
</dbReference>
<proteinExistence type="predicted"/>
<dbReference type="Proteomes" id="UP000006281">
    <property type="component" value="Chromosome"/>
</dbReference>